<keyword evidence="6" id="KW-1133">Transmembrane helix</keyword>
<evidence type="ECO:0000256" key="5">
    <source>
        <dbReference type="ARBA" id="ARBA00022692"/>
    </source>
</evidence>
<evidence type="ECO:0000256" key="7">
    <source>
        <dbReference type="ARBA" id="ARBA00023136"/>
    </source>
</evidence>
<dbReference type="RefSeq" id="WP_377044490.1">
    <property type="nucleotide sequence ID" value="NZ_JBHLUN010000007.1"/>
</dbReference>
<comment type="function">
    <text evidence="9">The M ring may be actively involved in energy transduction.</text>
</comment>
<dbReference type="InterPro" id="IPR006182">
    <property type="entry name" value="FliF_N_dom"/>
</dbReference>
<dbReference type="PANTHER" id="PTHR30046">
    <property type="entry name" value="FLAGELLAR M-RING PROTEIN"/>
    <property type="match status" value="1"/>
</dbReference>
<dbReference type="InterPro" id="IPR045851">
    <property type="entry name" value="AMP-bd_C_sf"/>
</dbReference>
<dbReference type="Proteomes" id="UP001589865">
    <property type="component" value="Unassembled WGS sequence"/>
</dbReference>
<feature type="region of interest" description="Disordered" evidence="10">
    <location>
        <begin position="267"/>
        <end position="300"/>
    </location>
</feature>
<keyword evidence="13" id="KW-0282">Flagellum</keyword>
<evidence type="ECO:0000259" key="11">
    <source>
        <dbReference type="Pfam" id="PF01514"/>
    </source>
</evidence>
<feature type="compositionally biased region" description="Low complexity" evidence="10">
    <location>
        <begin position="286"/>
        <end position="297"/>
    </location>
</feature>
<feature type="domain" description="Flagellar M-ring C-terminal" evidence="12">
    <location>
        <begin position="248"/>
        <end position="408"/>
    </location>
</feature>
<evidence type="ECO:0000256" key="3">
    <source>
        <dbReference type="ARBA" id="ARBA00007971"/>
    </source>
</evidence>
<proteinExistence type="inferred from homology"/>
<dbReference type="InterPro" id="IPR000067">
    <property type="entry name" value="FlgMring_FliF"/>
</dbReference>
<dbReference type="InterPro" id="IPR043427">
    <property type="entry name" value="YscJ/FliF"/>
</dbReference>
<dbReference type="Pfam" id="PF08345">
    <property type="entry name" value="YscJ_FliF_C"/>
    <property type="match status" value="1"/>
</dbReference>
<dbReference type="PANTHER" id="PTHR30046:SF0">
    <property type="entry name" value="FLAGELLAR M-RING PROTEIN"/>
    <property type="match status" value="1"/>
</dbReference>
<name>A0ABV6JSN7_9PROT</name>
<evidence type="ECO:0000313" key="13">
    <source>
        <dbReference type="EMBL" id="MFC0408735.1"/>
    </source>
</evidence>
<evidence type="ECO:0000256" key="8">
    <source>
        <dbReference type="ARBA" id="ARBA00023143"/>
    </source>
</evidence>
<dbReference type="PIRSF" id="PIRSF004862">
    <property type="entry name" value="FliF"/>
    <property type="match status" value="1"/>
</dbReference>
<evidence type="ECO:0000256" key="2">
    <source>
        <dbReference type="ARBA" id="ARBA00004651"/>
    </source>
</evidence>
<feature type="compositionally biased region" description="Basic and acidic residues" evidence="10">
    <location>
        <begin position="267"/>
        <end position="279"/>
    </location>
</feature>
<evidence type="ECO:0000256" key="9">
    <source>
        <dbReference type="PIRNR" id="PIRNR004862"/>
    </source>
</evidence>
<evidence type="ECO:0000259" key="12">
    <source>
        <dbReference type="Pfam" id="PF08345"/>
    </source>
</evidence>
<dbReference type="NCBIfam" id="TIGR00206">
    <property type="entry name" value="fliF"/>
    <property type="match status" value="1"/>
</dbReference>
<keyword evidence="7" id="KW-0472">Membrane</keyword>
<dbReference type="PRINTS" id="PR01009">
    <property type="entry name" value="FLGMRINGFLIF"/>
</dbReference>
<dbReference type="Gene3D" id="3.30.300.30">
    <property type="match status" value="1"/>
</dbReference>
<keyword evidence="13" id="KW-0969">Cilium</keyword>
<accession>A0ABV6JSN7</accession>
<feature type="compositionally biased region" description="Basic and acidic residues" evidence="10">
    <location>
        <begin position="318"/>
        <end position="329"/>
    </location>
</feature>
<evidence type="ECO:0000256" key="6">
    <source>
        <dbReference type="ARBA" id="ARBA00022989"/>
    </source>
</evidence>
<keyword evidence="14" id="KW-1185">Reference proteome</keyword>
<reference evidence="13 14" key="1">
    <citation type="submission" date="2024-09" db="EMBL/GenBank/DDBJ databases">
        <authorList>
            <person name="Sun Q."/>
            <person name="Mori K."/>
        </authorList>
    </citation>
    <scope>NUCLEOTIDE SEQUENCE [LARGE SCALE GENOMIC DNA]</scope>
    <source>
        <strain evidence="13 14">TBRC 5777</strain>
    </source>
</reference>
<dbReference type="Pfam" id="PF01514">
    <property type="entry name" value="YscJ_FliF"/>
    <property type="match status" value="1"/>
</dbReference>
<evidence type="ECO:0000256" key="4">
    <source>
        <dbReference type="ARBA" id="ARBA00022475"/>
    </source>
</evidence>
<keyword evidence="4" id="KW-1003">Cell membrane</keyword>
<dbReference type="InterPro" id="IPR013556">
    <property type="entry name" value="Flag_M-ring_C"/>
</dbReference>
<feature type="region of interest" description="Disordered" evidence="10">
    <location>
        <begin position="313"/>
        <end position="333"/>
    </location>
</feature>
<keyword evidence="13" id="KW-0966">Cell projection</keyword>
<comment type="similarity">
    <text evidence="3 9">Belongs to the FliF family.</text>
</comment>
<keyword evidence="5" id="KW-0812">Transmembrane</keyword>
<comment type="caution">
    <text evidence="13">The sequence shown here is derived from an EMBL/GenBank/DDBJ whole genome shotgun (WGS) entry which is preliminary data.</text>
</comment>
<keyword evidence="8 9" id="KW-0975">Bacterial flagellum</keyword>
<evidence type="ECO:0000313" key="14">
    <source>
        <dbReference type="Proteomes" id="UP001589865"/>
    </source>
</evidence>
<evidence type="ECO:0000256" key="10">
    <source>
        <dbReference type="SAM" id="MobiDB-lite"/>
    </source>
</evidence>
<gene>
    <name evidence="13" type="primary">fliF</name>
    <name evidence="13" type="ORF">ACFFGY_10770</name>
</gene>
<organism evidence="13 14">
    <name type="scientific">Roseomonas elaeocarpi</name>
    <dbReference type="NCBI Taxonomy" id="907779"/>
    <lineage>
        <taxon>Bacteria</taxon>
        <taxon>Pseudomonadati</taxon>
        <taxon>Pseudomonadota</taxon>
        <taxon>Alphaproteobacteria</taxon>
        <taxon>Acetobacterales</taxon>
        <taxon>Roseomonadaceae</taxon>
        <taxon>Roseomonas</taxon>
    </lineage>
</organism>
<sequence>MLAPLVAQLRALGPLRLGALAGVALLLLGGMAFLALRAGTPPMALLYADLDPRDAGAVVQSLDRQRVSYQLSAGGSSILVPEDMVPKLRLGLAREGLPSGGSVGWEIFDRGESLTTTPFQQDINRVRALEGELARTIRGLSGVRNARVHLVLPQRQPFSRQTEESQASVVLTMAGVQRLDREGVQAVLNLVATAVPGLKPSAISIIDSRGELLARGGQALTGPAAAATQDELRHAQELRLSRSVEELLERTLGTGRVRAEATVELDSERVQTTEERYDPDNQVARSQQNTQNQSKTNEAANNVSVANQLPGANAAAEGGERSQENRSEETTNYEIGKMVRSALREGPVLKRLSVAVLVDGIYEPQAEGPPKFRERTPEELARLTALVRSAVGFDEKRGDKVEVVSLRFAAPEDAGAAPAATGPFGLPISATMMGRLAESLLYALVALAAVILVARPVARSLTASLQPAPALAGAGAGAAALPGGAATAALPGVPEMSALPAPVDGEEMLNLAKIDGQIKSSSVARITELVQKHPDQALTIVRRWLTPEDDDE</sequence>
<evidence type="ECO:0000256" key="1">
    <source>
        <dbReference type="ARBA" id="ARBA00004117"/>
    </source>
</evidence>
<feature type="domain" description="Flagellar M-ring N-terminal" evidence="11">
    <location>
        <begin position="40"/>
        <end position="214"/>
    </location>
</feature>
<comment type="subcellular location">
    <subcellularLocation>
        <location evidence="1 9">Bacterial flagellum basal body</location>
    </subcellularLocation>
    <subcellularLocation>
        <location evidence="2">Cell membrane</location>
        <topology evidence="2">Multi-pass membrane protein</topology>
    </subcellularLocation>
</comment>
<protein>
    <recommendedName>
        <fullName evidence="9">Flagellar M-ring protein</fullName>
    </recommendedName>
</protein>
<dbReference type="EMBL" id="JBHLUN010000007">
    <property type="protein sequence ID" value="MFC0408735.1"/>
    <property type="molecule type" value="Genomic_DNA"/>
</dbReference>